<keyword evidence="2" id="KW-1185">Reference proteome</keyword>
<evidence type="ECO:0000313" key="2">
    <source>
        <dbReference type="Proteomes" id="UP001319060"/>
    </source>
</evidence>
<dbReference type="Proteomes" id="UP001319060">
    <property type="component" value="Unassembled WGS sequence"/>
</dbReference>
<gene>
    <name evidence="1" type="ORF">JYA64_05355</name>
</gene>
<name>A0ABS2Z960_9BACL</name>
<organism evidence="1 2">
    <name type="scientific">Fictibacillus barbaricus</name>
    <dbReference type="NCBI Taxonomy" id="182136"/>
    <lineage>
        <taxon>Bacteria</taxon>
        <taxon>Bacillati</taxon>
        <taxon>Bacillota</taxon>
        <taxon>Bacilli</taxon>
        <taxon>Bacillales</taxon>
        <taxon>Fictibacillaceae</taxon>
        <taxon>Fictibacillus</taxon>
    </lineage>
</organism>
<protein>
    <submittedName>
        <fullName evidence="1">Uncharacterized protein</fullName>
    </submittedName>
</protein>
<comment type="caution">
    <text evidence="1">The sequence shown here is derived from an EMBL/GenBank/DDBJ whole genome shotgun (WGS) entry which is preliminary data.</text>
</comment>
<dbReference type="RefSeq" id="WP_188403618.1">
    <property type="nucleotide sequence ID" value="NZ_BMCE01000002.1"/>
</dbReference>
<reference evidence="1 2" key="1">
    <citation type="submission" date="2021-01" db="EMBL/GenBank/DDBJ databases">
        <title>Genome Sequencing of Type Strains.</title>
        <authorList>
            <person name="Lemaire J.F."/>
            <person name="Inderbitzin P."/>
            <person name="Collins S.B."/>
            <person name="Wespe N."/>
            <person name="Knight-Connoni V."/>
        </authorList>
    </citation>
    <scope>NUCLEOTIDE SEQUENCE [LARGE SCALE GENOMIC DNA]</scope>
    <source>
        <strain evidence="1 2">DSM 14730</strain>
    </source>
</reference>
<proteinExistence type="predicted"/>
<evidence type="ECO:0000313" key="1">
    <source>
        <dbReference type="EMBL" id="MBN3544709.1"/>
    </source>
</evidence>
<accession>A0ABS2Z960</accession>
<sequence>MKKSIVITCVIFAFLVSGFSIYSYMKEKNSYTGQTVVPEKRDDLPLYEGLEFQEHEYMLKGNHWYAVYEFYKEKLPENGWKLIHKQASLEASGGFMMSWEKDGTLDQWRLEYK</sequence>
<dbReference type="EMBL" id="JAFHKS010000042">
    <property type="protein sequence ID" value="MBN3544709.1"/>
    <property type="molecule type" value="Genomic_DNA"/>
</dbReference>